<comment type="caution">
    <text evidence="2">The sequence shown here is derived from an EMBL/GenBank/DDBJ whole genome shotgun (WGS) entry which is preliminary data.</text>
</comment>
<dbReference type="Proteomes" id="UP000664277">
    <property type="component" value="Unassembled WGS sequence"/>
</dbReference>
<keyword evidence="1" id="KW-0472">Membrane</keyword>
<dbReference type="AlphaFoldDB" id="A0A8J7P8L4"/>
<feature type="transmembrane region" description="Helical" evidence="1">
    <location>
        <begin position="32"/>
        <end position="54"/>
    </location>
</feature>
<accession>A0A8J7P8L4</accession>
<feature type="transmembrane region" description="Helical" evidence="1">
    <location>
        <begin position="141"/>
        <end position="161"/>
    </location>
</feature>
<evidence type="ECO:0000256" key="1">
    <source>
        <dbReference type="SAM" id="Phobius"/>
    </source>
</evidence>
<feature type="transmembrane region" description="Helical" evidence="1">
    <location>
        <begin position="173"/>
        <end position="193"/>
    </location>
</feature>
<feature type="transmembrane region" description="Helical" evidence="1">
    <location>
        <begin position="66"/>
        <end position="86"/>
    </location>
</feature>
<feature type="transmembrane region" description="Helical" evidence="1">
    <location>
        <begin position="321"/>
        <end position="341"/>
    </location>
</feature>
<evidence type="ECO:0000313" key="2">
    <source>
        <dbReference type="EMBL" id="MBN8661204.1"/>
    </source>
</evidence>
<protein>
    <submittedName>
        <fullName evidence="2">Uncharacterized protein</fullName>
    </submittedName>
</protein>
<proteinExistence type="predicted"/>
<feature type="transmembrane region" description="Helical" evidence="1">
    <location>
        <begin position="246"/>
        <end position="269"/>
    </location>
</feature>
<organism evidence="2 3">
    <name type="scientific">Candidatus Obscuribacter phosphatis</name>
    <dbReference type="NCBI Taxonomy" id="1906157"/>
    <lineage>
        <taxon>Bacteria</taxon>
        <taxon>Bacillati</taxon>
        <taxon>Candidatus Melainabacteria</taxon>
        <taxon>Candidatus Obscuribacterales</taxon>
        <taxon>Candidatus Obscuribacteraceae</taxon>
        <taxon>Candidatus Obscuribacter</taxon>
    </lineage>
</organism>
<gene>
    <name evidence="2" type="ORF">J0M35_12625</name>
</gene>
<sequence>MVSATFGSDSAPLQPRAVATSTTPYAWVVSPLFDYLFVVGGFFWILFLLQVYWFHWDTLDPKAPGLAGTASYGLLFAQTLGTYIFADAHTVSTYMRIYSTAENRERFKLYAYYLPWMSLLLFSLCLLYPRAAGFCVYLHLMWVFQHYVGQTFGISLIYCYKRGYVLKNWERETYRWFMHSFSAFVISRILCYRDHSPDDLWGVKLPFYALPEILAQVCTVIFAAMSCAFIFVLLRKAILEKQYFPLPSLCLVFTVLGIGLSTGMAHAILWVYGPPFFHGSQYLAVSVSFFLKEQALKISRERMGEVSRHILRECFSREGRFYWGMVISAGFLIYVCIPKVLENYGFDFVATATIIQACINFHHFTADGAIWRLRDKTCREVLLA</sequence>
<evidence type="ECO:0000313" key="3">
    <source>
        <dbReference type="Proteomes" id="UP000664277"/>
    </source>
</evidence>
<keyword evidence="1" id="KW-1133">Transmembrane helix</keyword>
<keyword evidence="1" id="KW-0812">Transmembrane</keyword>
<feature type="transmembrane region" description="Helical" evidence="1">
    <location>
        <begin position="213"/>
        <end position="234"/>
    </location>
</feature>
<reference evidence="2" key="1">
    <citation type="submission" date="2021-02" db="EMBL/GenBank/DDBJ databases">
        <title>Genome-Resolved Metagenomics of a Microbial Community Performing Photosynthetic Biological Nutrient Removal.</title>
        <authorList>
            <person name="Mcdaniel E.A."/>
        </authorList>
    </citation>
    <scope>NUCLEOTIDE SEQUENCE</scope>
    <source>
        <strain evidence="2">UWPOB_OBS1</strain>
    </source>
</reference>
<dbReference type="EMBL" id="JAFLCK010000017">
    <property type="protein sequence ID" value="MBN8661204.1"/>
    <property type="molecule type" value="Genomic_DNA"/>
</dbReference>
<feature type="transmembrane region" description="Helical" evidence="1">
    <location>
        <begin position="107"/>
        <end position="129"/>
    </location>
</feature>
<name>A0A8J7P8L4_9BACT</name>